<keyword evidence="4 6" id="KW-1133">Transmembrane helix</keyword>
<dbReference type="InterPro" id="IPR000731">
    <property type="entry name" value="SSD"/>
</dbReference>
<dbReference type="RefSeq" id="WP_007041803.1">
    <property type="nucleotide sequence ID" value="NZ_AFWT01000023.1"/>
</dbReference>
<evidence type="ECO:0000313" key="9">
    <source>
        <dbReference type="Proteomes" id="UP000004200"/>
    </source>
</evidence>
<dbReference type="PANTHER" id="PTHR33406:SF12">
    <property type="entry name" value="BLR2997 PROTEIN"/>
    <property type="match status" value="1"/>
</dbReference>
<feature type="transmembrane region" description="Helical" evidence="6">
    <location>
        <begin position="27"/>
        <end position="44"/>
    </location>
</feature>
<keyword evidence="5 6" id="KW-0472">Membrane</keyword>
<dbReference type="InterPro" id="IPR050545">
    <property type="entry name" value="Mycobact_MmpL"/>
</dbReference>
<feature type="transmembrane region" description="Helical" evidence="6">
    <location>
        <begin position="293"/>
        <end position="315"/>
    </location>
</feature>
<dbReference type="Proteomes" id="UP000004200">
    <property type="component" value="Unassembled WGS sequence"/>
</dbReference>
<dbReference type="InterPro" id="IPR004869">
    <property type="entry name" value="MMPL_dom"/>
</dbReference>
<sequence>MANTLENEGIGGYSRFWTAVAGHMIRFRWLWLGIVLAISVLFGMQMSKVRFDNSSDIWFVEGHSVLEAKARFDAVFGNYEFVYLLFTQERTPFTPENLRTMSSLPERFMETVPYADKVTWLGNVERILGTGGAEQEVVIQDFMPEIPRTSADIETRLREALAEEEFVDNLIARDGSVLAMLIELGAYPDEEEDSNPRYSVAEAVDKVLAEPAYAALQPYVAGAPHFSYQYDALAKQQTSKLFMTLILVMAVLLLWLARGPRGVLVPLTVTVIAVFWTIGTIGALGLTMNLLSIALPVMLICVGIGDSMHGIAAFHDRIDRGVSRIQALKEAFGEVGGPILLTSLTTGIGFLAYLTTHVKPFREMGIYVASGVFYAFVLTIILVPILYSFGSKHPKPSARRRDRGGAGDVFDRWLRLVHRGVVGHPRKIVLVFSVLLAVTVWGFTLIKVESNTSKLIFKSEPLRQTLDLVDERLGAASSLEYLLDTGTASGVKDPEFMARLDRLMLAAEAHPLVTKSVSVTRVLKKMHRALHGNDPDAYRLPETREALAQYLFLYETSGGNTLDRLVGFTYDQARLTLKIKSLDTADARALSDFMRAKVAELFPDGDVEIVEAGGMRNYLALNDILFEGQRNSFIAALSAITLVMILVLRSVRLGLISMIPNLLPVFVTMGFMGLMGWYLDLITISFAAVIIGVAVDDTIHFFTRFKAEFNRSGNYDQALRDTLSSVGRPLTFTTLILIIGNGVFLTSALLGFFKLGLLFGFAFTWALLADLFFAPALIMLLKPLGAERSAREHHPLREASDHSHTLG</sequence>
<feature type="transmembrane region" description="Helical" evidence="6">
    <location>
        <begin position="335"/>
        <end position="354"/>
    </location>
</feature>
<dbReference type="PANTHER" id="PTHR33406">
    <property type="entry name" value="MEMBRANE PROTEIN MJ1562-RELATED"/>
    <property type="match status" value="1"/>
</dbReference>
<proteinExistence type="predicted"/>
<dbReference type="Pfam" id="PF03176">
    <property type="entry name" value="MMPL"/>
    <property type="match status" value="2"/>
</dbReference>
<protein>
    <submittedName>
        <fullName evidence="8">Patched family protein</fullName>
    </submittedName>
</protein>
<feature type="transmembrane region" description="Helical" evidence="6">
    <location>
        <begin position="241"/>
        <end position="257"/>
    </location>
</feature>
<comment type="caution">
    <text evidence="8">The sequence shown here is derived from an EMBL/GenBank/DDBJ whole genome shotgun (WGS) entry which is preliminary data.</text>
</comment>
<feature type="transmembrane region" description="Helical" evidence="6">
    <location>
        <begin position="428"/>
        <end position="448"/>
    </location>
</feature>
<evidence type="ECO:0000256" key="1">
    <source>
        <dbReference type="ARBA" id="ARBA00004651"/>
    </source>
</evidence>
<comment type="subcellular location">
    <subcellularLocation>
        <location evidence="1">Cell membrane</location>
        <topology evidence="1">Multi-pass membrane protein</topology>
    </subcellularLocation>
</comment>
<evidence type="ECO:0000256" key="5">
    <source>
        <dbReference type="ARBA" id="ARBA00023136"/>
    </source>
</evidence>
<evidence type="ECO:0000256" key="3">
    <source>
        <dbReference type="ARBA" id="ARBA00022692"/>
    </source>
</evidence>
<evidence type="ECO:0000256" key="6">
    <source>
        <dbReference type="SAM" id="Phobius"/>
    </source>
</evidence>
<dbReference type="EMBL" id="AFWT01000023">
    <property type="protein sequence ID" value="EGV29804.1"/>
    <property type="molecule type" value="Genomic_DNA"/>
</dbReference>
<dbReference type="PROSITE" id="PS50156">
    <property type="entry name" value="SSD"/>
    <property type="match status" value="1"/>
</dbReference>
<evidence type="ECO:0000256" key="4">
    <source>
        <dbReference type="ARBA" id="ARBA00022989"/>
    </source>
</evidence>
<feature type="transmembrane region" description="Helical" evidence="6">
    <location>
        <begin position="263"/>
        <end position="286"/>
    </location>
</feature>
<feature type="domain" description="SSD" evidence="7">
    <location>
        <begin position="264"/>
        <end position="389"/>
    </location>
</feature>
<accession>G2E477</accession>
<dbReference type="STRING" id="765913.ThidrDRAFT_3090"/>
<feature type="transmembrane region" description="Helical" evidence="6">
    <location>
        <begin position="366"/>
        <end position="387"/>
    </location>
</feature>
<keyword evidence="9" id="KW-1185">Reference proteome</keyword>
<feature type="transmembrane region" description="Helical" evidence="6">
    <location>
        <begin position="759"/>
        <end position="781"/>
    </location>
</feature>
<dbReference type="SUPFAM" id="SSF82866">
    <property type="entry name" value="Multidrug efflux transporter AcrB transmembrane domain"/>
    <property type="match status" value="2"/>
</dbReference>
<gene>
    <name evidence="8" type="ORF">ThidrDRAFT_3090</name>
</gene>
<dbReference type="OrthoDB" id="9803781at2"/>
<feature type="transmembrane region" description="Helical" evidence="6">
    <location>
        <begin position="675"/>
        <end position="695"/>
    </location>
</feature>
<evidence type="ECO:0000259" key="7">
    <source>
        <dbReference type="PROSITE" id="PS50156"/>
    </source>
</evidence>
<keyword evidence="3 6" id="KW-0812">Transmembrane</keyword>
<evidence type="ECO:0000256" key="2">
    <source>
        <dbReference type="ARBA" id="ARBA00022475"/>
    </source>
</evidence>
<evidence type="ECO:0000313" key="8">
    <source>
        <dbReference type="EMBL" id="EGV29804.1"/>
    </source>
</evidence>
<feature type="transmembrane region" description="Helical" evidence="6">
    <location>
        <begin position="633"/>
        <end position="655"/>
    </location>
</feature>
<dbReference type="GO" id="GO:0005886">
    <property type="term" value="C:plasma membrane"/>
    <property type="evidence" value="ECO:0007669"/>
    <property type="project" value="UniProtKB-SubCell"/>
</dbReference>
<keyword evidence="2" id="KW-1003">Cell membrane</keyword>
<dbReference type="AlphaFoldDB" id="G2E477"/>
<name>G2E477_9GAMM</name>
<dbReference type="eggNOG" id="COG1033">
    <property type="taxonomic scope" value="Bacteria"/>
</dbReference>
<dbReference type="Gene3D" id="1.20.1640.10">
    <property type="entry name" value="Multidrug efflux transporter AcrB transmembrane domain"/>
    <property type="match status" value="2"/>
</dbReference>
<feature type="transmembrane region" description="Helical" evidence="6">
    <location>
        <begin position="730"/>
        <end position="753"/>
    </location>
</feature>
<organism evidence="8 9">
    <name type="scientific">Thiorhodococcus drewsii AZ1</name>
    <dbReference type="NCBI Taxonomy" id="765913"/>
    <lineage>
        <taxon>Bacteria</taxon>
        <taxon>Pseudomonadati</taxon>
        <taxon>Pseudomonadota</taxon>
        <taxon>Gammaproteobacteria</taxon>
        <taxon>Chromatiales</taxon>
        <taxon>Chromatiaceae</taxon>
        <taxon>Thiorhodococcus</taxon>
    </lineage>
</organism>
<reference evidence="8 9" key="1">
    <citation type="submission" date="2011-06" db="EMBL/GenBank/DDBJ databases">
        <title>The draft genome of Thiorhodococcus drewsii AZ1.</title>
        <authorList>
            <consortium name="US DOE Joint Genome Institute (JGI-PGF)"/>
            <person name="Lucas S."/>
            <person name="Han J."/>
            <person name="Lapidus A."/>
            <person name="Cheng J.-F."/>
            <person name="Goodwin L."/>
            <person name="Pitluck S."/>
            <person name="Peters L."/>
            <person name="Land M.L."/>
            <person name="Hauser L."/>
            <person name="Vogl K."/>
            <person name="Liu Z."/>
            <person name="Imhoff J."/>
            <person name="Thiel V."/>
            <person name="Frigaard N.-U."/>
            <person name="Bryant D.A."/>
            <person name="Woyke T.J."/>
        </authorList>
    </citation>
    <scope>NUCLEOTIDE SEQUENCE [LARGE SCALE GENOMIC DNA]</scope>
    <source>
        <strain evidence="8 9">AZ1</strain>
    </source>
</reference>